<name>A0A0F9FTZ5_9ZZZZ</name>
<comment type="caution">
    <text evidence="1">The sequence shown here is derived from an EMBL/GenBank/DDBJ whole genome shotgun (WGS) entry which is preliminary data.</text>
</comment>
<proteinExistence type="predicted"/>
<gene>
    <name evidence="1" type="ORF">LCGC14_1909720</name>
</gene>
<sequence>MDFDNKNGYHIYFRKYGHTISMCPKGIWKNHSNFNEFVEYFIHWQLCERICLESRIHKIKSKHRCDSEKYCPMEVPALLMLGTYINNKYYLFNPLNYEMDV</sequence>
<dbReference type="AlphaFoldDB" id="A0A0F9FTZ5"/>
<protein>
    <submittedName>
        <fullName evidence="1">Uncharacterized protein</fullName>
    </submittedName>
</protein>
<accession>A0A0F9FTZ5</accession>
<evidence type="ECO:0000313" key="1">
    <source>
        <dbReference type="EMBL" id="KKL89934.1"/>
    </source>
</evidence>
<dbReference type="EMBL" id="LAZR01020151">
    <property type="protein sequence ID" value="KKL89934.1"/>
    <property type="molecule type" value="Genomic_DNA"/>
</dbReference>
<organism evidence="1">
    <name type="scientific">marine sediment metagenome</name>
    <dbReference type="NCBI Taxonomy" id="412755"/>
    <lineage>
        <taxon>unclassified sequences</taxon>
        <taxon>metagenomes</taxon>
        <taxon>ecological metagenomes</taxon>
    </lineage>
</organism>
<reference evidence="1" key="1">
    <citation type="journal article" date="2015" name="Nature">
        <title>Complex archaea that bridge the gap between prokaryotes and eukaryotes.</title>
        <authorList>
            <person name="Spang A."/>
            <person name="Saw J.H."/>
            <person name="Jorgensen S.L."/>
            <person name="Zaremba-Niedzwiedzka K."/>
            <person name="Martijn J."/>
            <person name="Lind A.E."/>
            <person name="van Eijk R."/>
            <person name="Schleper C."/>
            <person name="Guy L."/>
            <person name="Ettema T.J."/>
        </authorList>
    </citation>
    <scope>NUCLEOTIDE SEQUENCE</scope>
</reference>